<reference evidence="3" key="1">
    <citation type="submission" date="2020-06" db="EMBL/GenBank/DDBJ databases">
        <authorList>
            <person name="Li T."/>
            <person name="Hu X."/>
            <person name="Zhang T."/>
            <person name="Song X."/>
            <person name="Zhang H."/>
            <person name="Dai N."/>
            <person name="Sheng W."/>
            <person name="Hou X."/>
            <person name="Wei L."/>
        </authorList>
    </citation>
    <scope>NUCLEOTIDE SEQUENCE</scope>
    <source>
        <strain evidence="3">KEN1</strain>
        <tissue evidence="3">Leaf</tissue>
    </source>
</reference>
<dbReference type="InterPro" id="IPR022226">
    <property type="entry name" value="DUF3752"/>
</dbReference>
<dbReference type="EMBL" id="JACGWN010000008">
    <property type="protein sequence ID" value="KAL0440501.1"/>
    <property type="molecule type" value="Genomic_DNA"/>
</dbReference>
<dbReference type="Pfam" id="PF12572">
    <property type="entry name" value="DUF3752"/>
    <property type="match status" value="1"/>
</dbReference>
<name>A0AAW2WL42_9LAMI</name>
<comment type="caution">
    <text evidence="3">The sequence shown here is derived from an EMBL/GenBank/DDBJ whole genome shotgun (WGS) entry which is preliminary data.</text>
</comment>
<evidence type="ECO:0000259" key="2">
    <source>
        <dbReference type="Pfam" id="PF12572"/>
    </source>
</evidence>
<accession>A0AAW2WL42</accession>
<feature type="domain" description="DUF3752" evidence="2">
    <location>
        <begin position="12"/>
        <end position="59"/>
    </location>
</feature>
<feature type="region of interest" description="Disordered" evidence="1">
    <location>
        <begin position="1"/>
        <end position="38"/>
    </location>
</feature>
<organism evidence="3">
    <name type="scientific">Sesamum latifolium</name>
    <dbReference type="NCBI Taxonomy" id="2727402"/>
    <lineage>
        <taxon>Eukaryota</taxon>
        <taxon>Viridiplantae</taxon>
        <taxon>Streptophyta</taxon>
        <taxon>Embryophyta</taxon>
        <taxon>Tracheophyta</taxon>
        <taxon>Spermatophyta</taxon>
        <taxon>Magnoliopsida</taxon>
        <taxon>eudicotyledons</taxon>
        <taxon>Gunneridae</taxon>
        <taxon>Pentapetalae</taxon>
        <taxon>asterids</taxon>
        <taxon>lamiids</taxon>
        <taxon>Lamiales</taxon>
        <taxon>Pedaliaceae</taxon>
        <taxon>Sesamum</taxon>
    </lineage>
</organism>
<proteinExistence type="predicted"/>
<sequence>MHQDSLKKRPKKKGKQETAKEEWEGNHPWKPWDREKDLTAGRQNVKLDANNMAQGLSSRQDKVACWQEHLAPITLVMGSSRLEGNWGTSTDPP</sequence>
<gene>
    <name evidence="3" type="ORF">Slati_2533100</name>
</gene>
<dbReference type="PANTHER" id="PTHR47422">
    <property type="entry name" value="DNAJ HEAT SHOCK N-TERMINAL DOMAIN-CONTAINING PROTEIN"/>
    <property type="match status" value="1"/>
</dbReference>
<dbReference type="AlphaFoldDB" id="A0AAW2WL42"/>
<evidence type="ECO:0000313" key="3">
    <source>
        <dbReference type="EMBL" id="KAL0440501.1"/>
    </source>
</evidence>
<protein>
    <recommendedName>
        <fullName evidence="2">DUF3752 domain-containing protein</fullName>
    </recommendedName>
</protein>
<dbReference type="PANTHER" id="PTHR47422:SF1">
    <property type="entry name" value="DNAJ HEAT SHOCK N-TERMINAL DOMAIN-CONTAINING PROTEIN"/>
    <property type="match status" value="1"/>
</dbReference>
<reference evidence="3" key="2">
    <citation type="journal article" date="2024" name="Plant">
        <title>Genomic evolution and insights into agronomic trait innovations of Sesamum species.</title>
        <authorList>
            <person name="Miao H."/>
            <person name="Wang L."/>
            <person name="Qu L."/>
            <person name="Liu H."/>
            <person name="Sun Y."/>
            <person name="Le M."/>
            <person name="Wang Q."/>
            <person name="Wei S."/>
            <person name="Zheng Y."/>
            <person name="Lin W."/>
            <person name="Duan Y."/>
            <person name="Cao H."/>
            <person name="Xiong S."/>
            <person name="Wang X."/>
            <person name="Wei L."/>
            <person name="Li C."/>
            <person name="Ma Q."/>
            <person name="Ju M."/>
            <person name="Zhao R."/>
            <person name="Li G."/>
            <person name="Mu C."/>
            <person name="Tian Q."/>
            <person name="Mei H."/>
            <person name="Zhang T."/>
            <person name="Gao T."/>
            <person name="Zhang H."/>
        </authorList>
    </citation>
    <scope>NUCLEOTIDE SEQUENCE</scope>
    <source>
        <strain evidence="3">KEN1</strain>
    </source>
</reference>
<feature type="compositionally biased region" description="Basic and acidic residues" evidence="1">
    <location>
        <begin position="15"/>
        <end position="38"/>
    </location>
</feature>
<evidence type="ECO:0000256" key="1">
    <source>
        <dbReference type="SAM" id="MobiDB-lite"/>
    </source>
</evidence>